<sequence>MFKLAEKYYDNDRGYLYIPVSWREEFNITRDTIVGIDCENDVVIIDKNVEREYTQRLSKKGVLTIPLNLRQKLSHKIYNIYIVHAEEKVILKQDE</sequence>
<dbReference type="Proteomes" id="UP001319060">
    <property type="component" value="Unassembled WGS sequence"/>
</dbReference>
<organism evidence="1 2">
    <name type="scientific">Fictibacillus barbaricus</name>
    <dbReference type="NCBI Taxonomy" id="182136"/>
    <lineage>
        <taxon>Bacteria</taxon>
        <taxon>Bacillati</taxon>
        <taxon>Bacillota</taxon>
        <taxon>Bacilli</taxon>
        <taxon>Bacillales</taxon>
        <taxon>Fictibacillaceae</taxon>
        <taxon>Fictibacillus</taxon>
    </lineage>
</organism>
<evidence type="ECO:0000313" key="1">
    <source>
        <dbReference type="EMBL" id="MBN3545134.1"/>
    </source>
</evidence>
<proteinExistence type="predicted"/>
<evidence type="ECO:0008006" key="3">
    <source>
        <dbReference type="Google" id="ProtNLM"/>
    </source>
</evidence>
<dbReference type="RefSeq" id="WP_188403236.1">
    <property type="nucleotide sequence ID" value="NZ_BMCE01000002.1"/>
</dbReference>
<protein>
    <recommendedName>
        <fullName evidence="3">SpoVT-AbrB domain-containing protein</fullName>
    </recommendedName>
</protein>
<name>A0ABS2ZET7_9BACL</name>
<accession>A0ABS2ZET7</accession>
<dbReference type="EMBL" id="JAFHKS010000042">
    <property type="protein sequence ID" value="MBN3545134.1"/>
    <property type="molecule type" value="Genomic_DNA"/>
</dbReference>
<gene>
    <name evidence="1" type="ORF">JYA64_07505</name>
</gene>
<comment type="caution">
    <text evidence="1">The sequence shown here is derived from an EMBL/GenBank/DDBJ whole genome shotgun (WGS) entry which is preliminary data.</text>
</comment>
<keyword evidence="2" id="KW-1185">Reference proteome</keyword>
<evidence type="ECO:0000313" key="2">
    <source>
        <dbReference type="Proteomes" id="UP001319060"/>
    </source>
</evidence>
<reference evidence="1 2" key="1">
    <citation type="submission" date="2021-01" db="EMBL/GenBank/DDBJ databases">
        <title>Genome Sequencing of Type Strains.</title>
        <authorList>
            <person name="Lemaire J.F."/>
            <person name="Inderbitzin P."/>
            <person name="Collins S.B."/>
            <person name="Wespe N."/>
            <person name="Knight-Connoni V."/>
        </authorList>
    </citation>
    <scope>NUCLEOTIDE SEQUENCE [LARGE SCALE GENOMIC DNA]</scope>
    <source>
        <strain evidence="1 2">DSM 14730</strain>
    </source>
</reference>